<gene>
    <name evidence="1" type="ORF">BCB4_0126</name>
</gene>
<dbReference type="EMBL" id="JN790865">
    <property type="protein sequence ID" value="AEZ65919.1"/>
    <property type="molecule type" value="Genomic_DNA"/>
</dbReference>
<dbReference type="Proteomes" id="UP000006099">
    <property type="component" value="Segment"/>
</dbReference>
<reference evidence="1 2" key="1">
    <citation type="journal article" date="2013" name="Arch. Virol.">
        <title>Characterization and complete genome sequence of a virulent bacteriophage B4 infecting food-borne pathogenic Bacillus cereus.</title>
        <authorList>
            <person name="Lee J.H."/>
            <person name="Shin H."/>
            <person name="Son B."/>
            <person name="Heu S."/>
            <person name="Ryu S."/>
        </authorList>
    </citation>
    <scope>NUCLEOTIDE SEQUENCE [LARGE SCALE GENOMIC DNA]</scope>
</reference>
<dbReference type="GeneID" id="13828624"/>
<organism evidence="1 2">
    <name type="scientific">Bacillus phage B4</name>
    <dbReference type="NCBI Taxonomy" id="1141133"/>
    <lineage>
        <taxon>Viruses</taxon>
        <taxon>Duplodnaviria</taxon>
        <taxon>Heunggongvirae</taxon>
        <taxon>Uroviricota</taxon>
        <taxon>Caudoviricetes</taxon>
        <taxon>Herelleviridae</taxon>
        <taxon>Bastillevirinae</taxon>
        <taxon>Bequatrovirus</taxon>
        <taxon>Bequatrovirus B4</taxon>
    </lineage>
</organism>
<evidence type="ECO:0000313" key="2">
    <source>
        <dbReference type="Proteomes" id="UP000006099"/>
    </source>
</evidence>
<name>J9PVT9_9CAUD</name>
<accession>J9PVT9</accession>
<sequence length="74" mass="8631">MCKYCKTDGYHRTELIEAEWIDIRIEGNKLSLDYQAYSCDSSFEEAVKINFCPMCGKELIEPPVIDEDEDEDDE</sequence>
<protein>
    <submittedName>
        <fullName evidence="1">Uncharacterized protein</fullName>
    </submittedName>
</protein>
<evidence type="ECO:0000313" key="1">
    <source>
        <dbReference type="EMBL" id="AEZ65919.1"/>
    </source>
</evidence>
<dbReference type="RefSeq" id="YP_006908355.1">
    <property type="nucleotide sequence ID" value="NC_018863.1"/>
</dbReference>
<proteinExistence type="predicted"/>
<keyword evidence="2" id="KW-1185">Reference proteome</keyword>
<dbReference type="KEGG" id="vg:13828624"/>